<dbReference type="GO" id="GO:0005249">
    <property type="term" value="F:voltage-gated potassium channel activity"/>
    <property type="evidence" value="ECO:0007669"/>
    <property type="project" value="InterPro"/>
</dbReference>
<keyword evidence="11 14" id="KW-0407">Ion channel</keyword>
<keyword evidence="3" id="KW-0633">Potassium transport</keyword>
<feature type="transmembrane region" description="Helical" evidence="12">
    <location>
        <begin position="61"/>
        <end position="78"/>
    </location>
</feature>
<proteinExistence type="predicted"/>
<evidence type="ECO:0000256" key="2">
    <source>
        <dbReference type="ARBA" id="ARBA00022448"/>
    </source>
</evidence>
<feature type="transmembrane region" description="Helical" evidence="12">
    <location>
        <begin position="98"/>
        <end position="124"/>
    </location>
</feature>
<dbReference type="EMBL" id="CP036279">
    <property type="protein sequence ID" value="QDU64814.1"/>
    <property type="molecule type" value="Genomic_DNA"/>
</dbReference>
<dbReference type="AlphaFoldDB" id="A0A518BCV5"/>
<keyword evidence="9" id="KW-0406">Ion transport</keyword>
<evidence type="ECO:0000256" key="6">
    <source>
        <dbReference type="ARBA" id="ARBA00022882"/>
    </source>
</evidence>
<evidence type="ECO:0000256" key="8">
    <source>
        <dbReference type="ARBA" id="ARBA00022989"/>
    </source>
</evidence>
<protein>
    <submittedName>
        <fullName evidence="14">Cyclic nucleotide-gated potassium channel</fullName>
    </submittedName>
</protein>
<evidence type="ECO:0000256" key="4">
    <source>
        <dbReference type="ARBA" id="ARBA00022692"/>
    </source>
</evidence>
<name>A0A518BCV5_9BACT</name>
<dbReference type="InterPro" id="IPR028325">
    <property type="entry name" value="VG_K_chnl"/>
</dbReference>
<dbReference type="KEGG" id="knv:Pan216_57070"/>
<keyword evidence="5" id="KW-0631">Potassium channel</keyword>
<dbReference type="PANTHER" id="PTHR11537">
    <property type="entry name" value="VOLTAGE-GATED POTASSIUM CHANNEL"/>
    <property type="match status" value="1"/>
</dbReference>
<feature type="transmembrane region" description="Helical" evidence="12">
    <location>
        <begin position="159"/>
        <end position="180"/>
    </location>
</feature>
<keyword evidence="15" id="KW-1185">Reference proteome</keyword>
<reference evidence="14 15" key="1">
    <citation type="submission" date="2019-02" db="EMBL/GenBank/DDBJ databases">
        <title>Deep-cultivation of Planctomycetes and their phenomic and genomic characterization uncovers novel biology.</title>
        <authorList>
            <person name="Wiegand S."/>
            <person name="Jogler M."/>
            <person name="Boedeker C."/>
            <person name="Pinto D."/>
            <person name="Vollmers J."/>
            <person name="Rivas-Marin E."/>
            <person name="Kohn T."/>
            <person name="Peeters S.H."/>
            <person name="Heuer A."/>
            <person name="Rast P."/>
            <person name="Oberbeckmann S."/>
            <person name="Bunk B."/>
            <person name="Jeske O."/>
            <person name="Meyerdierks A."/>
            <person name="Storesund J.E."/>
            <person name="Kallscheuer N."/>
            <person name="Luecker S."/>
            <person name="Lage O.M."/>
            <person name="Pohl T."/>
            <person name="Merkel B.J."/>
            <person name="Hornburger P."/>
            <person name="Mueller R.-W."/>
            <person name="Bruemmer F."/>
            <person name="Labrenz M."/>
            <person name="Spormann A.M."/>
            <person name="Op den Camp H."/>
            <person name="Overmann J."/>
            <person name="Amann R."/>
            <person name="Jetten M.S.M."/>
            <person name="Mascher T."/>
            <person name="Medema M.H."/>
            <person name="Devos D.P."/>
            <person name="Kaster A.-K."/>
            <person name="Ovreas L."/>
            <person name="Rohde M."/>
            <person name="Galperin M.Y."/>
            <person name="Jogler C."/>
        </authorList>
    </citation>
    <scope>NUCLEOTIDE SEQUENCE [LARGE SCALE GENOMIC DNA]</scope>
    <source>
        <strain evidence="14 15">Pan216</strain>
    </source>
</reference>
<evidence type="ECO:0000313" key="14">
    <source>
        <dbReference type="EMBL" id="QDU64814.1"/>
    </source>
</evidence>
<evidence type="ECO:0000256" key="11">
    <source>
        <dbReference type="ARBA" id="ARBA00023303"/>
    </source>
</evidence>
<dbReference type="InterPro" id="IPR027359">
    <property type="entry name" value="Volt_channel_dom_sf"/>
</dbReference>
<evidence type="ECO:0000256" key="12">
    <source>
        <dbReference type="SAM" id="Phobius"/>
    </source>
</evidence>
<dbReference type="GO" id="GO:0008076">
    <property type="term" value="C:voltage-gated potassium channel complex"/>
    <property type="evidence" value="ECO:0007669"/>
    <property type="project" value="InterPro"/>
</dbReference>
<accession>A0A518BCV5</accession>
<evidence type="ECO:0000256" key="9">
    <source>
        <dbReference type="ARBA" id="ARBA00023065"/>
    </source>
</evidence>
<dbReference type="GO" id="GO:0001508">
    <property type="term" value="P:action potential"/>
    <property type="evidence" value="ECO:0007669"/>
    <property type="project" value="TreeGrafter"/>
</dbReference>
<dbReference type="Proteomes" id="UP000317093">
    <property type="component" value="Chromosome"/>
</dbReference>
<organism evidence="14 15">
    <name type="scientific">Kolteria novifilia</name>
    <dbReference type="NCBI Taxonomy" id="2527975"/>
    <lineage>
        <taxon>Bacteria</taxon>
        <taxon>Pseudomonadati</taxon>
        <taxon>Planctomycetota</taxon>
        <taxon>Planctomycetia</taxon>
        <taxon>Kolteriales</taxon>
        <taxon>Kolteriaceae</taxon>
        <taxon>Kolteria</taxon>
    </lineage>
</organism>
<evidence type="ECO:0000259" key="13">
    <source>
        <dbReference type="Pfam" id="PF00520"/>
    </source>
</evidence>
<dbReference type="SUPFAM" id="SSF81324">
    <property type="entry name" value="Voltage-gated potassium channels"/>
    <property type="match status" value="1"/>
</dbReference>
<keyword evidence="7" id="KW-0630">Potassium</keyword>
<evidence type="ECO:0000313" key="15">
    <source>
        <dbReference type="Proteomes" id="UP000317093"/>
    </source>
</evidence>
<dbReference type="PRINTS" id="PR00169">
    <property type="entry name" value="KCHANNEL"/>
</dbReference>
<evidence type="ECO:0000256" key="7">
    <source>
        <dbReference type="ARBA" id="ARBA00022958"/>
    </source>
</evidence>
<dbReference type="RefSeq" id="WP_145263273.1">
    <property type="nucleotide sequence ID" value="NZ_CP036279.1"/>
</dbReference>
<dbReference type="InterPro" id="IPR005821">
    <property type="entry name" value="Ion_trans_dom"/>
</dbReference>
<dbReference type="OrthoDB" id="9810759at2"/>
<evidence type="ECO:0000256" key="3">
    <source>
        <dbReference type="ARBA" id="ARBA00022538"/>
    </source>
</evidence>
<keyword evidence="4 12" id="KW-0812">Transmembrane</keyword>
<feature type="transmembrane region" description="Helical" evidence="12">
    <location>
        <begin position="36"/>
        <end position="54"/>
    </location>
</feature>
<gene>
    <name evidence="14" type="ORF">Pan216_57070</name>
</gene>
<evidence type="ECO:0000256" key="1">
    <source>
        <dbReference type="ARBA" id="ARBA00004141"/>
    </source>
</evidence>
<keyword evidence="10 12" id="KW-0472">Membrane</keyword>
<dbReference type="PANTHER" id="PTHR11537:SF254">
    <property type="entry name" value="POTASSIUM VOLTAGE-GATED CHANNEL PROTEIN SHAB"/>
    <property type="match status" value="1"/>
</dbReference>
<comment type="subcellular location">
    <subcellularLocation>
        <location evidence="1">Membrane</location>
        <topology evidence="1">Multi-pass membrane protein</topology>
    </subcellularLocation>
</comment>
<dbReference type="Gene3D" id="1.20.120.350">
    <property type="entry name" value="Voltage-gated potassium channels. Chain C"/>
    <property type="match status" value="1"/>
</dbReference>
<evidence type="ECO:0000256" key="5">
    <source>
        <dbReference type="ARBA" id="ARBA00022826"/>
    </source>
</evidence>
<evidence type="ECO:0000256" key="10">
    <source>
        <dbReference type="ARBA" id="ARBA00023136"/>
    </source>
</evidence>
<feature type="transmembrane region" description="Helical" evidence="12">
    <location>
        <begin position="218"/>
        <end position="238"/>
    </location>
</feature>
<keyword evidence="6" id="KW-0851">Voltage-gated channel</keyword>
<keyword evidence="2" id="KW-0813">Transport</keyword>
<dbReference type="Pfam" id="PF00520">
    <property type="entry name" value="Ion_trans"/>
    <property type="match status" value="1"/>
</dbReference>
<dbReference type="Gene3D" id="1.10.287.70">
    <property type="match status" value="1"/>
</dbReference>
<keyword evidence="8 12" id="KW-1133">Transmembrane helix</keyword>
<sequence>MSEDSEDENRPTTPWRERVHEIIFEADTPEGKAFDVGLLIAILCSVAVVVAESVEEVRVRFGVYLLAAEWLFTILFTIEYGMRLACVRSPWRYACSFFGWVDLLAVLPMYLSLFVGGTHSLIVIRTLRLLRIFRVFKLGRYLKEARTLLIALKSTREKITVFLVAILSAVLILGAMMYLVEGPENGFTNIPVGVYWAIVTLTTVGYGDIHPKTAVGQILAALAMILGYSIIIVPTGIFSAEILTARQKDITTRSCATCGGEGHDHDANHCKFCGSRL</sequence>
<feature type="domain" description="Ion transport" evidence="13">
    <location>
        <begin position="32"/>
        <end position="240"/>
    </location>
</feature>